<dbReference type="GO" id="GO:0003676">
    <property type="term" value="F:nucleic acid binding"/>
    <property type="evidence" value="ECO:0007669"/>
    <property type="project" value="InterPro"/>
</dbReference>
<feature type="domain" description="Helicase C-terminal" evidence="10">
    <location>
        <begin position="219"/>
        <end position="381"/>
    </location>
</feature>
<keyword evidence="3 7" id="KW-0347">Helicase</keyword>
<protein>
    <submittedName>
        <fullName evidence="12">DEAD/DEAH box helicase</fullName>
    </submittedName>
</protein>
<dbReference type="InterPro" id="IPR014001">
    <property type="entry name" value="Helicase_ATP-bd"/>
</dbReference>
<name>A0A8J7K6V8_9GAMM</name>
<dbReference type="Proteomes" id="UP000640333">
    <property type="component" value="Unassembled WGS sequence"/>
</dbReference>
<feature type="region of interest" description="Disordered" evidence="8">
    <location>
        <begin position="373"/>
        <end position="412"/>
    </location>
</feature>
<evidence type="ECO:0000256" key="6">
    <source>
        <dbReference type="PROSITE-ProRule" id="PRU00552"/>
    </source>
</evidence>
<dbReference type="GO" id="GO:0005829">
    <property type="term" value="C:cytosol"/>
    <property type="evidence" value="ECO:0007669"/>
    <property type="project" value="TreeGrafter"/>
</dbReference>
<evidence type="ECO:0000313" key="12">
    <source>
        <dbReference type="EMBL" id="MBE9397541.1"/>
    </source>
</evidence>
<dbReference type="SUPFAM" id="SSF52540">
    <property type="entry name" value="P-loop containing nucleoside triphosphate hydrolases"/>
    <property type="match status" value="1"/>
</dbReference>
<keyword evidence="4 7" id="KW-0067">ATP-binding</keyword>
<sequence>MSFLDLQLDLELLQTLAENGFTDATDIQKQAVPAIMEGVDLLACAATGSGKTLAFVLPAIQHLLDQQDRPLDAPRVVILSPTRELALQTLHVIEKQIALTDLRASLIVGGVPYGMQEKDLSEGLDILVATPGRLLEMDDKGWLDLSVTQMLIIDEADRMLDMGFIGDIRRIAGLTPISRQTLMFSATLEGGQVEALAQDLLNKESRSLTLASPRGVAGHIKQSVYLTDNDDHKQAVLKALITRKDIKQAIVFVASRRQVDTWVTYIRSLGIMCDGLHGELPQGERTTRLKRMRRGRLKVMVATDVAARGLDLLDITHVVNLHLPRRGDIYLHRAGRSGRDGSQGYAWSLVDSNDWLNLNRIERYIGEKISQETCPGLEPKRAMPKEVKKSKPKKKKSTAAKKPAKSKPKKKR</sequence>
<dbReference type="InterPro" id="IPR027417">
    <property type="entry name" value="P-loop_NTPase"/>
</dbReference>
<dbReference type="RefSeq" id="WP_193953093.1">
    <property type="nucleotide sequence ID" value="NZ_JADEYS010000008.1"/>
</dbReference>
<keyword evidence="2 7" id="KW-0378">Hydrolase</keyword>
<dbReference type="PROSITE" id="PS00039">
    <property type="entry name" value="DEAD_ATP_HELICASE"/>
    <property type="match status" value="1"/>
</dbReference>
<dbReference type="InterPro" id="IPR011545">
    <property type="entry name" value="DEAD/DEAH_box_helicase_dom"/>
</dbReference>
<dbReference type="PANTHER" id="PTHR47959">
    <property type="entry name" value="ATP-DEPENDENT RNA HELICASE RHLE-RELATED"/>
    <property type="match status" value="1"/>
</dbReference>
<evidence type="ECO:0000256" key="4">
    <source>
        <dbReference type="ARBA" id="ARBA00022840"/>
    </source>
</evidence>
<dbReference type="CDD" id="cd00268">
    <property type="entry name" value="DEADc"/>
    <property type="match status" value="1"/>
</dbReference>
<dbReference type="InterPro" id="IPR044742">
    <property type="entry name" value="DEAD/DEAH_RhlB"/>
</dbReference>
<dbReference type="SMART" id="SM00490">
    <property type="entry name" value="HELICc"/>
    <property type="match status" value="1"/>
</dbReference>
<feature type="domain" description="DEAD-box RNA helicase Q" evidence="11">
    <location>
        <begin position="1"/>
        <end position="29"/>
    </location>
</feature>
<dbReference type="InterPro" id="IPR001650">
    <property type="entry name" value="Helicase_C-like"/>
</dbReference>
<evidence type="ECO:0000313" key="13">
    <source>
        <dbReference type="Proteomes" id="UP000640333"/>
    </source>
</evidence>
<dbReference type="PROSITE" id="PS51192">
    <property type="entry name" value="HELICASE_ATP_BIND_1"/>
    <property type="match status" value="1"/>
</dbReference>
<feature type="compositionally biased region" description="Basic residues" evidence="8">
    <location>
        <begin position="390"/>
        <end position="412"/>
    </location>
</feature>
<accession>A0A8J7K6V8</accession>
<evidence type="ECO:0000256" key="7">
    <source>
        <dbReference type="RuleBase" id="RU000492"/>
    </source>
</evidence>
<dbReference type="InterPro" id="IPR050079">
    <property type="entry name" value="DEAD_box_RNA_helicase"/>
</dbReference>
<evidence type="ECO:0000259" key="11">
    <source>
        <dbReference type="PROSITE" id="PS51195"/>
    </source>
</evidence>
<evidence type="ECO:0000256" key="3">
    <source>
        <dbReference type="ARBA" id="ARBA00022806"/>
    </source>
</evidence>
<dbReference type="EMBL" id="JADEYS010000008">
    <property type="protein sequence ID" value="MBE9397541.1"/>
    <property type="molecule type" value="Genomic_DNA"/>
</dbReference>
<dbReference type="SMART" id="SM00487">
    <property type="entry name" value="DEXDc"/>
    <property type="match status" value="1"/>
</dbReference>
<dbReference type="GO" id="GO:0016787">
    <property type="term" value="F:hydrolase activity"/>
    <property type="evidence" value="ECO:0007669"/>
    <property type="project" value="UniProtKB-KW"/>
</dbReference>
<feature type="domain" description="Helicase ATP-binding" evidence="9">
    <location>
        <begin position="32"/>
        <end position="206"/>
    </location>
</feature>
<dbReference type="GO" id="GO:0003724">
    <property type="term" value="F:RNA helicase activity"/>
    <property type="evidence" value="ECO:0007669"/>
    <property type="project" value="InterPro"/>
</dbReference>
<evidence type="ECO:0000259" key="9">
    <source>
        <dbReference type="PROSITE" id="PS51192"/>
    </source>
</evidence>
<comment type="similarity">
    <text evidence="5 7">Belongs to the DEAD box helicase family.</text>
</comment>
<dbReference type="InterPro" id="IPR000629">
    <property type="entry name" value="RNA-helicase_DEAD-box_CS"/>
</dbReference>
<keyword evidence="13" id="KW-1185">Reference proteome</keyword>
<reference evidence="12" key="1">
    <citation type="submission" date="2020-10" db="EMBL/GenBank/DDBJ databases">
        <title>Bacterium isolated from coastal waters sediment.</title>
        <authorList>
            <person name="Chen R.-J."/>
            <person name="Lu D.-C."/>
            <person name="Zhu K.-L."/>
            <person name="Du Z.-J."/>
        </authorList>
    </citation>
    <scope>NUCLEOTIDE SEQUENCE</scope>
    <source>
        <strain evidence="12">N1Y112</strain>
    </source>
</reference>
<feature type="short sequence motif" description="Q motif" evidence="6">
    <location>
        <begin position="1"/>
        <end position="29"/>
    </location>
</feature>
<dbReference type="GO" id="GO:0005524">
    <property type="term" value="F:ATP binding"/>
    <property type="evidence" value="ECO:0007669"/>
    <property type="project" value="UniProtKB-KW"/>
</dbReference>
<evidence type="ECO:0000256" key="8">
    <source>
        <dbReference type="SAM" id="MobiDB-lite"/>
    </source>
</evidence>
<proteinExistence type="inferred from homology"/>
<evidence type="ECO:0000256" key="2">
    <source>
        <dbReference type="ARBA" id="ARBA00022801"/>
    </source>
</evidence>
<dbReference type="InterPro" id="IPR014014">
    <property type="entry name" value="RNA_helicase_DEAD_Q_motif"/>
</dbReference>
<dbReference type="Pfam" id="PF00270">
    <property type="entry name" value="DEAD"/>
    <property type="match status" value="1"/>
</dbReference>
<dbReference type="PROSITE" id="PS51195">
    <property type="entry name" value="Q_MOTIF"/>
    <property type="match status" value="1"/>
</dbReference>
<dbReference type="PROSITE" id="PS51194">
    <property type="entry name" value="HELICASE_CTER"/>
    <property type="match status" value="1"/>
</dbReference>
<dbReference type="PANTHER" id="PTHR47959:SF17">
    <property type="entry name" value="ATP-DEPENDENT RNA HELICASE DEAD BOX FAMILY"/>
    <property type="match status" value="1"/>
</dbReference>
<comment type="caution">
    <text evidence="12">The sequence shown here is derived from an EMBL/GenBank/DDBJ whole genome shotgun (WGS) entry which is preliminary data.</text>
</comment>
<keyword evidence="1 7" id="KW-0547">Nucleotide-binding</keyword>
<evidence type="ECO:0000256" key="1">
    <source>
        <dbReference type="ARBA" id="ARBA00022741"/>
    </source>
</evidence>
<dbReference type="AlphaFoldDB" id="A0A8J7K6V8"/>
<dbReference type="Pfam" id="PF00271">
    <property type="entry name" value="Helicase_C"/>
    <property type="match status" value="1"/>
</dbReference>
<feature type="compositionally biased region" description="Basic and acidic residues" evidence="8">
    <location>
        <begin position="378"/>
        <end position="389"/>
    </location>
</feature>
<dbReference type="Gene3D" id="3.40.50.300">
    <property type="entry name" value="P-loop containing nucleotide triphosphate hydrolases"/>
    <property type="match status" value="2"/>
</dbReference>
<organism evidence="12 13">
    <name type="scientific">Pontibacterium sinense</name>
    <dbReference type="NCBI Taxonomy" id="2781979"/>
    <lineage>
        <taxon>Bacteria</taxon>
        <taxon>Pseudomonadati</taxon>
        <taxon>Pseudomonadota</taxon>
        <taxon>Gammaproteobacteria</taxon>
        <taxon>Oceanospirillales</taxon>
        <taxon>Oceanospirillaceae</taxon>
        <taxon>Pontibacterium</taxon>
    </lineage>
</organism>
<dbReference type="CDD" id="cd18787">
    <property type="entry name" value="SF2_C_DEAD"/>
    <property type="match status" value="1"/>
</dbReference>
<evidence type="ECO:0000259" key="10">
    <source>
        <dbReference type="PROSITE" id="PS51194"/>
    </source>
</evidence>
<gene>
    <name evidence="12" type="ORF">IOQ59_09750</name>
</gene>
<evidence type="ECO:0000256" key="5">
    <source>
        <dbReference type="ARBA" id="ARBA00038437"/>
    </source>
</evidence>